<dbReference type="Gene3D" id="3.30.980.20">
    <property type="entry name" value="Putative mannosyl-3-phosphoglycerate phosphatase, domain 2"/>
    <property type="match status" value="1"/>
</dbReference>
<reference evidence="4 5" key="1">
    <citation type="submission" date="2023-12" db="EMBL/GenBank/DDBJ databases">
        <title>Marinobacter qingdaonensis sp. nov., isolated from the intertidal sediment of Qingdao, PR China.</title>
        <authorList>
            <person name="Li Y."/>
        </authorList>
    </citation>
    <scope>NUCLEOTIDE SEQUENCE [LARGE SCALE GENOMIC DNA]</scope>
    <source>
        <strain evidence="4 5">ASW11-75</strain>
    </source>
</reference>
<dbReference type="SFLD" id="SFLDG01140">
    <property type="entry name" value="C2.B:_Phosphomannomutase_and_P"/>
    <property type="match status" value="1"/>
</dbReference>
<evidence type="ECO:0000313" key="5">
    <source>
        <dbReference type="Proteomes" id="UP001305746"/>
    </source>
</evidence>
<dbReference type="InterPro" id="IPR006379">
    <property type="entry name" value="HAD-SF_hydro_IIB"/>
</dbReference>
<dbReference type="SFLD" id="SFLDS00003">
    <property type="entry name" value="Haloacid_Dehalogenase"/>
    <property type="match status" value="1"/>
</dbReference>
<dbReference type="EMBL" id="JAYDCJ010000001">
    <property type="protein sequence ID" value="MEA1079123.1"/>
    <property type="molecule type" value="Genomic_DNA"/>
</dbReference>
<evidence type="ECO:0000256" key="2">
    <source>
        <dbReference type="ARBA" id="ARBA00022801"/>
    </source>
</evidence>
<dbReference type="InterPro" id="IPR036412">
    <property type="entry name" value="HAD-like_sf"/>
</dbReference>
<sequence length="279" mass="30496">MTEPTTKPTSNPTSKPRLLIISDLDGTLLNHDNYRWEAAAPALAKLDGAGIPLILNSSKTAPEIRKVREELGNLAPFIVENGAAVVIPSGVFGNPKEQVVTFGASRPEVLKVLAAQRKNGARFRGFEDMTDQELADLTGLDRSAAAMARDRLGTEPLLWQGSEAELAEFQTALQAENLRLVQGGRFYHAMGVFDKADGARFLLEKYREQYGEQPVIAIALGDSPNDQQMLESADIPVVIRGVHSDEVQLPSAKHAMRSLKPGPDGWNECVLNLLFEYGY</sequence>
<dbReference type="PANTHER" id="PTHR10000">
    <property type="entry name" value="PHOSPHOSERINE PHOSPHATASE"/>
    <property type="match status" value="1"/>
</dbReference>
<evidence type="ECO:0000256" key="3">
    <source>
        <dbReference type="ARBA" id="ARBA00022842"/>
    </source>
</evidence>
<accession>A0ABU5NTL6</accession>
<protein>
    <submittedName>
        <fullName evidence="4">HAD-IIB family hydrolase</fullName>
    </submittedName>
</protein>
<dbReference type="Pfam" id="PF08282">
    <property type="entry name" value="Hydrolase_3"/>
    <property type="match status" value="1"/>
</dbReference>
<organism evidence="4 5">
    <name type="scientific">Marinobacter qingdaonensis</name>
    <dbReference type="NCBI Taxonomy" id="3108486"/>
    <lineage>
        <taxon>Bacteria</taxon>
        <taxon>Pseudomonadati</taxon>
        <taxon>Pseudomonadota</taxon>
        <taxon>Gammaproteobacteria</taxon>
        <taxon>Pseudomonadales</taxon>
        <taxon>Marinobacteraceae</taxon>
        <taxon>Marinobacter</taxon>
    </lineage>
</organism>
<dbReference type="RefSeq" id="WP_322853668.1">
    <property type="nucleotide sequence ID" value="NZ_JAYDCJ010000001.1"/>
</dbReference>
<dbReference type="GO" id="GO:0016787">
    <property type="term" value="F:hydrolase activity"/>
    <property type="evidence" value="ECO:0007669"/>
    <property type="project" value="UniProtKB-KW"/>
</dbReference>
<name>A0ABU5NTL6_9GAMM</name>
<proteinExistence type="predicted"/>
<dbReference type="NCBIfam" id="TIGR01486">
    <property type="entry name" value="HAD-SF-IIB-MPGP"/>
    <property type="match status" value="1"/>
</dbReference>
<dbReference type="PROSITE" id="PS01228">
    <property type="entry name" value="COF_1"/>
    <property type="match status" value="1"/>
</dbReference>
<dbReference type="Gene3D" id="3.40.50.1000">
    <property type="entry name" value="HAD superfamily/HAD-like"/>
    <property type="match status" value="1"/>
</dbReference>
<dbReference type="SFLD" id="SFLDG01142">
    <property type="entry name" value="C2.B.2:_Mannosyl-3-phosphoglyc"/>
    <property type="match status" value="1"/>
</dbReference>
<dbReference type="Proteomes" id="UP001305746">
    <property type="component" value="Unassembled WGS sequence"/>
</dbReference>
<evidence type="ECO:0000256" key="1">
    <source>
        <dbReference type="ARBA" id="ARBA00022723"/>
    </source>
</evidence>
<evidence type="ECO:0000313" key="4">
    <source>
        <dbReference type="EMBL" id="MEA1079123.1"/>
    </source>
</evidence>
<dbReference type="InterPro" id="IPR023214">
    <property type="entry name" value="HAD_sf"/>
</dbReference>
<keyword evidence="3" id="KW-0460">Magnesium</keyword>
<dbReference type="SUPFAM" id="SSF56784">
    <property type="entry name" value="HAD-like"/>
    <property type="match status" value="1"/>
</dbReference>
<keyword evidence="5" id="KW-1185">Reference proteome</keyword>
<dbReference type="PANTHER" id="PTHR10000:SF8">
    <property type="entry name" value="HAD SUPERFAMILY HYDROLASE-LIKE, TYPE 3"/>
    <property type="match status" value="1"/>
</dbReference>
<keyword evidence="1" id="KW-0479">Metal-binding</keyword>
<dbReference type="InterPro" id="IPR006381">
    <property type="entry name" value="HAD-SF-IIB-MPGP"/>
</dbReference>
<comment type="caution">
    <text evidence="4">The sequence shown here is derived from an EMBL/GenBank/DDBJ whole genome shotgun (WGS) entry which is preliminary data.</text>
</comment>
<keyword evidence="2 4" id="KW-0378">Hydrolase</keyword>
<gene>
    <name evidence="4" type="ORF">U5822_00480</name>
</gene>
<dbReference type="NCBIfam" id="TIGR01484">
    <property type="entry name" value="HAD-SF-IIB"/>
    <property type="match status" value="1"/>
</dbReference>